<keyword evidence="2" id="KW-1185">Reference proteome</keyword>
<protein>
    <submittedName>
        <fullName evidence="1">Uncharacterized protein</fullName>
    </submittedName>
</protein>
<proteinExistence type="predicted"/>
<name>A0ABD1ILT1_SALDI</name>
<reference evidence="1 2" key="1">
    <citation type="submission" date="2024-06" db="EMBL/GenBank/DDBJ databases">
        <title>A chromosome level genome sequence of Diviner's sage (Salvia divinorum).</title>
        <authorList>
            <person name="Ford S.A."/>
            <person name="Ro D.-K."/>
            <person name="Ness R.W."/>
            <person name="Phillips M.A."/>
        </authorList>
    </citation>
    <scope>NUCLEOTIDE SEQUENCE [LARGE SCALE GENOMIC DNA]</scope>
    <source>
        <strain evidence="1">SAF-2024a</strain>
        <tissue evidence="1">Leaf</tissue>
    </source>
</reference>
<dbReference type="EMBL" id="JBEAFC010000001">
    <property type="protein sequence ID" value="KAL1568694.1"/>
    <property type="molecule type" value="Genomic_DNA"/>
</dbReference>
<dbReference type="AlphaFoldDB" id="A0ABD1ILT1"/>
<evidence type="ECO:0000313" key="2">
    <source>
        <dbReference type="Proteomes" id="UP001567538"/>
    </source>
</evidence>
<sequence>MAHNLPPQSSFLYASNWNPELDSLLLGTMIRLKIDNNWDGTVFPSHFILEAESVIKHELGYAFDLAALYDRLHFLEKRYKTFKKMLQRNPLARAYFSHGDPAYHMLVDLFAHNDVKVEREKMVIMISDSSESCNNDFVIRKQTHCGQGHDYDEAIDSDPGAHVCRKLVFEEGYPPDMLSTNNKGPTYFMMGEDGKMSKKVENEHANRSGSRQMKPCIPPKVPMYSCDSSSPFMWWRMPRKPM</sequence>
<dbReference type="Proteomes" id="UP001567538">
    <property type="component" value="Unassembled WGS sequence"/>
</dbReference>
<gene>
    <name evidence="1" type="ORF">AAHA92_00277</name>
</gene>
<accession>A0ABD1ILT1</accession>
<comment type="caution">
    <text evidence="1">The sequence shown here is derived from an EMBL/GenBank/DDBJ whole genome shotgun (WGS) entry which is preliminary data.</text>
</comment>
<evidence type="ECO:0000313" key="1">
    <source>
        <dbReference type="EMBL" id="KAL1568694.1"/>
    </source>
</evidence>
<organism evidence="1 2">
    <name type="scientific">Salvia divinorum</name>
    <name type="common">Maria pastora</name>
    <name type="synonym">Diviner's sage</name>
    <dbReference type="NCBI Taxonomy" id="28513"/>
    <lineage>
        <taxon>Eukaryota</taxon>
        <taxon>Viridiplantae</taxon>
        <taxon>Streptophyta</taxon>
        <taxon>Embryophyta</taxon>
        <taxon>Tracheophyta</taxon>
        <taxon>Spermatophyta</taxon>
        <taxon>Magnoliopsida</taxon>
        <taxon>eudicotyledons</taxon>
        <taxon>Gunneridae</taxon>
        <taxon>Pentapetalae</taxon>
        <taxon>asterids</taxon>
        <taxon>lamiids</taxon>
        <taxon>Lamiales</taxon>
        <taxon>Lamiaceae</taxon>
        <taxon>Nepetoideae</taxon>
        <taxon>Mentheae</taxon>
        <taxon>Salviinae</taxon>
        <taxon>Salvia</taxon>
        <taxon>Salvia subgen. Calosphace</taxon>
    </lineage>
</organism>